<evidence type="ECO:0000256" key="8">
    <source>
        <dbReference type="ARBA" id="ARBA00023204"/>
    </source>
</evidence>
<keyword evidence="8" id="KW-0234">DNA repair</keyword>
<dbReference type="GO" id="GO:0003697">
    <property type="term" value="F:single-stranded DNA binding"/>
    <property type="evidence" value="ECO:0007669"/>
    <property type="project" value="TreeGrafter"/>
</dbReference>
<evidence type="ECO:0000256" key="2">
    <source>
        <dbReference type="ARBA" id="ARBA00007095"/>
    </source>
</evidence>
<keyword evidence="9" id="KW-0539">Nucleus</keyword>
<organism evidence="11 12">
    <name type="scientific">Camellia sinensis var. sinensis</name>
    <name type="common">China tea</name>
    <dbReference type="NCBI Taxonomy" id="542762"/>
    <lineage>
        <taxon>Eukaryota</taxon>
        <taxon>Viridiplantae</taxon>
        <taxon>Streptophyta</taxon>
        <taxon>Embryophyta</taxon>
        <taxon>Tracheophyta</taxon>
        <taxon>Spermatophyta</taxon>
        <taxon>Magnoliopsida</taxon>
        <taxon>eudicotyledons</taxon>
        <taxon>Gunneridae</taxon>
        <taxon>Pentapetalae</taxon>
        <taxon>asterids</taxon>
        <taxon>Ericales</taxon>
        <taxon>Theaceae</taxon>
        <taxon>Camellia</taxon>
    </lineage>
</organism>
<dbReference type="SMART" id="SM00382">
    <property type="entry name" value="AAA"/>
    <property type="match status" value="1"/>
</dbReference>
<proteinExistence type="inferred from homology"/>
<keyword evidence="5" id="KW-0067">ATP-binding</keyword>
<dbReference type="InterPro" id="IPR013632">
    <property type="entry name" value="Rad51_C"/>
</dbReference>
<name>A0A4S4DCE7_CAMSN</name>
<gene>
    <name evidence="11" type="ORF">TEA_020648</name>
</gene>
<dbReference type="GO" id="GO:0003690">
    <property type="term" value="F:double-stranded DNA binding"/>
    <property type="evidence" value="ECO:0007669"/>
    <property type="project" value="TreeGrafter"/>
</dbReference>
<dbReference type="GO" id="GO:0000400">
    <property type="term" value="F:four-way junction DNA binding"/>
    <property type="evidence" value="ECO:0007669"/>
    <property type="project" value="TreeGrafter"/>
</dbReference>
<keyword evidence="3" id="KW-0547">Nucleotide-binding</keyword>
<evidence type="ECO:0000313" key="12">
    <source>
        <dbReference type="Proteomes" id="UP000306102"/>
    </source>
</evidence>
<dbReference type="PIRSF" id="PIRSF005856">
    <property type="entry name" value="Rad51"/>
    <property type="match status" value="1"/>
</dbReference>
<dbReference type="PROSITE" id="PS50162">
    <property type="entry name" value="RECA_2"/>
    <property type="match status" value="1"/>
</dbReference>
<evidence type="ECO:0000256" key="5">
    <source>
        <dbReference type="ARBA" id="ARBA00022840"/>
    </source>
</evidence>
<dbReference type="SUPFAM" id="SSF52540">
    <property type="entry name" value="P-loop containing nucleoside triphosphate hydrolases"/>
    <property type="match status" value="1"/>
</dbReference>
<dbReference type="Proteomes" id="UP000306102">
    <property type="component" value="Unassembled WGS sequence"/>
</dbReference>
<dbReference type="GO" id="GO:0000724">
    <property type="term" value="P:double-strand break repair via homologous recombination"/>
    <property type="evidence" value="ECO:0007669"/>
    <property type="project" value="InterPro"/>
</dbReference>
<dbReference type="InterPro" id="IPR058766">
    <property type="entry name" value="HHH_XRCC3_RAD51B"/>
</dbReference>
<evidence type="ECO:0000256" key="3">
    <source>
        <dbReference type="ARBA" id="ARBA00022741"/>
    </source>
</evidence>
<dbReference type="InterPro" id="IPR030548">
    <property type="entry name" value="RAD51B"/>
</dbReference>
<evidence type="ECO:0000259" key="10">
    <source>
        <dbReference type="PROSITE" id="PS50162"/>
    </source>
</evidence>
<evidence type="ECO:0000256" key="1">
    <source>
        <dbReference type="ARBA" id="ARBA00004123"/>
    </source>
</evidence>
<keyword evidence="12" id="KW-1185">Reference proteome</keyword>
<dbReference type="PANTHER" id="PTHR46456:SF1">
    <property type="entry name" value="DNA REPAIR PROTEIN RAD51 HOMOLOG 2"/>
    <property type="match status" value="1"/>
</dbReference>
<evidence type="ECO:0000256" key="4">
    <source>
        <dbReference type="ARBA" id="ARBA00022763"/>
    </source>
</evidence>
<dbReference type="GO" id="GO:0140664">
    <property type="term" value="F:ATP-dependent DNA damage sensor activity"/>
    <property type="evidence" value="ECO:0007669"/>
    <property type="project" value="InterPro"/>
</dbReference>
<keyword evidence="6" id="KW-0238">DNA-binding</keyword>
<evidence type="ECO:0000313" key="11">
    <source>
        <dbReference type="EMBL" id="THG00215.1"/>
    </source>
</evidence>
<dbReference type="GO" id="GO:0005657">
    <property type="term" value="C:replication fork"/>
    <property type="evidence" value="ECO:0007669"/>
    <property type="project" value="TreeGrafter"/>
</dbReference>
<dbReference type="InterPro" id="IPR016467">
    <property type="entry name" value="DNA_recomb/repair_RecA-like"/>
</dbReference>
<dbReference type="InterPro" id="IPR027417">
    <property type="entry name" value="P-loop_NTPase"/>
</dbReference>
<dbReference type="STRING" id="542762.A0A4S4DCE7"/>
<dbReference type="GO" id="GO:0005524">
    <property type="term" value="F:ATP binding"/>
    <property type="evidence" value="ECO:0007669"/>
    <property type="project" value="UniProtKB-KW"/>
</dbReference>
<keyword evidence="7" id="KW-0233">DNA recombination</keyword>
<dbReference type="Pfam" id="PF26169">
    <property type="entry name" value="HHH_XRCC3_RpoA"/>
    <property type="match status" value="1"/>
</dbReference>
<reference evidence="11 12" key="1">
    <citation type="journal article" date="2018" name="Proc. Natl. Acad. Sci. U.S.A.">
        <title>Draft genome sequence of Camellia sinensis var. sinensis provides insights into the evolution of the tea genome and tea quality.</title>
        <authorList>
            <person name="Wei C."/>
            <person name="Yang H."/>
            <person name="Wang S."/>
            <person name="Zhao J."/>
            <person name="Liu C."/>
            <person name="Gao L."/>
            <person name="Xia E."/>
            <person name="Lu Y."/>
            <person name="Tai Y."/>
            <person name="She G."/>
            <person name="Sun J."/>
            <person name="Cao H."/>
            <person name="Tong W."/>
            <person name="Gao Q."/>
            <person name="Li Y."/>
            <person name="Deng W."/>
            <person name="Jiang X."/>
            <person name="Wang W."/>
            <person name="Chen Q."/>
            <person name="Zhang S."/>
            <person name="Li H."/>
            <person name="Wu J."/>
            <person name="Wang P."/>
            <person name="Li P."/>
            <person name="Shi C."/>
            <person name="Zheng F."/>
            <person name="Jian J."/>
            <person name="Huang B."/>
            <person name="Shan D."/>
            <person name="Shi M."/>
            <person name="Fang C."/>
            <person name="Yue Y."/>
            <person name="Li F."/>
            <person name="Li D."/>
            <person name="Wei S."/>
            <person name="Han B."/>
            <person name="Jiang C."/>
            <person name="Yin Y."/>
            <person name="Xia T."/>
            <person name="Zhang Z."/>
            <person name="Bennetzen J.L."/>
            <person name="Zhao S."/>
            <person name="Wan X."/>
        </authorList>
    </citation>
    <scope>NUCLEOTIDE SEQUENCE [LARGE SCALE GENOMIC DNA]</scope>
    <source>
        <strain evidence="12">cv. Shuchazao</strain>
        <tissue evidence="11">Leaf</tissue>
    </source>
</reference>
<evidence type="ECO:0000256" key="7">
    <source>
        <dbReference type="ARBA" id="ARBA00023172"/>
    </source>
</evidence>
<feature type="domain" description="RecA family profile 1" evidence="10">
    <location>
        <begin position="115"/>
        <end position="279"/>
    </location>
</feature>
<keyword evidence="4" id="KW-0227">DNA damage</keyword>
<dbReference type="AlphaFoldDB" id="A0A4S4DCE7"/>
<comment type="caution">
    <text evidence="11">The sequence shown here is derived from an EMBL/GenBank/DDBJ whole genome shotgun (WGS) entry which is preliminary data.</text>
</comment>
<dbReference type="PANTHER" id="PTHR46456">
    <property type="entry name" value="DNA REPAIR PROTEIN RAD51 HOMOLOG 2"/>
    <property type="match status" value="1"/>
</dbReference>
<comment type="subcellular location">
    <subcellularLocation>
        <location evidence="1">Nucleus</location>
    </subcellularLocation>
</comment>
<dbReference type="EMBL" id="SDRB02011776">
    <property type="protein sequence ID" value="THG00215.1"/>
    <property type="molecule type" value="Genomic_DNA"/>
</dbReference>
<comment type="similarity">
    <text evidence="2">Belongs to the RecA family. RAD51 subfamily.</text>
</comment>
<dbReference type="InterPro" id="IPR020588">
    <property type="entry name" value="RecA_ATP-bd"/>
</dbReference>
<dbReference type="InterPro" id="IPR003593">
    <property type="entry name" value="AAA+_ATPase"/>
</dbReference>
<dbReference type="Pfam" id="PF08423">
    <property type="entry name" value="Rad51"/>
    <property type="match status" value="1"/>
</dbReference>
<evidence type="ECO:0000256" key="6">
    <source>
        <dbReference type="ARBA" id="ARBA00023125"/>
    </source>
</evidence>
<dbReference type="GO" id="GO:0033063">
    <property type="term" value="C:Rad51B-Rad51C-Rad51D-XRCC2 complex"/>
    <property type="evidence" value="ECO:0007669"/>
    <property type="project" value="InterPro"/>
</dbReference>
<accession>A0A4S4DCE7</accession>
<protein>
    <recommendedName>
        <fullName evidence="10">RecA family profile 1 domain-containing protein</fullName>
    </recommendedName>
</protein>
<dbReference type="Gene3D" id="3.40.50.300">
    <property type="entry name" value="P-loop containing nucleotide triphosphate hydrolases"/>
    <property type="match status" value="1"/>
</dbReference>
<evidence type="ECO:0000256" key="9">
    <source>
        <dbReference type="ARBA" id="ARBA00023242"/>
    </source>
</evidence>
<sequence length="395" mass="43418">MFGSASLEPTLPVFLRKQVWGRREREGECSLWVREMANKVLSEMGLPKSITNIFTARNLLTAKDVLSLTEFELMELLDVGFAEVTTAVAQVSEISSPPYQTALSLLEQCIQNEYLSGHLPTRLKGLDEVLCGGIPFGVLTELVGPAGIGKTQFCMKLSLLASLPTKFGGLEGRVIYVDVESKFSSRRMIEIGVSSFPDIFHMEGMAQEMAGRILVLQPSSLAEFTESLQQIKVSLLQHQVKLLVIDSMTAVVSGDTSLSVVFRSLAEFSRIPVVVTNQVRSQCSDEISQYAFQVQSRDDTIEESARFDSHLVPALGIHWSHAVTIRLVLEAKSGERFMKVAKSPISPPLVFPFNITSSGISLLTDVGVEMIGPQINAIQNQGHSDVINFLSERLP</sequence>